<protein>
    <recommendedName>
        <fullName evidence="2">3-hydroxyisobutyryl-CoA hydrolase</fullName>
        <shortName evidence="2">HIB-CoA hydrolase</shortName>
        <shortName evidence="2">HIBYL-CoA-H</shortName>
        <ecNumber evidence="2">3.1.2.4</ecNumber>
    </recommendedName>
    <alternativeName>
        <fullName evidence="2">3-hydroxyisobutyryl-coenzyme A hydrolase</fullName>
    </alternativeName>
</protein>
<dbReference type="EMBL" id="CM000138">
    <property type="protein sequence ID" value="EAZ13559.1"/>
    <property type="molecule type" value="Genomic_DNA"/>
</dbReference>
<dbReference type="PANTHER" id="PTHR43176:SF2">
    <property type="entry name" value="3-HYDROXYISOBUTYRYL-COA HYDROLASE-LIKE PROTEIN 5"/>
    <property type="match status" value="1"/>
</dbReference>
<dbReference type="Proteomes" id="UP000007752">
    <property type="component" value="Chromosome 1"/>
</dbReference>
<comment type="function">
    <text evidence="2">Hydrolyzes 3-hydroxyisobutyryl-CoA (HIBYL-CoA), a saline catabolite. Has high activity toward isobutyryl-CoA. Could be an isobutyryl-CoA dehydrogenase that functions in valine catabolism.</text>
</comment>
<reference evidence="4" key="2">
    <citation type="submission" date="2008-12" db="EMBL/GenBank/DDBJ databases">
        <title>Improved gene annotation of the rice (Oryza sativa) genomes.</title>
        <authorList>
            <person name="Wang J."/>
            <person name="Li R."/>
            <person name="Fan W."/>
            <person name="Huang Q."/>
            <person name="Zhang J."/>
            <person name="Zhou Y."/>
            <person name="Hu Y."/>
            <person name="Zi S."/>
            <person name="Li J."/>
            <person name="Ni P."/>
            <person name="Zheng H."/>
            <person name="Zhang Y."/>
            <person name="Zhao M."/>
            <person name="Hao Q."/>
            <person name="McDermott J."/>
            <person name="Samudrala R."/>
            <person name="Kristiansen K."/>
            <person name="Wong G.K.-S."/>
        </authorList>
    </citation>
    <scope>NUCLEOTIDE SEQUENCE</scope>
</reference>
<proteinExistence type="inferred from homology"/>
<gene>
    <name evidence="4" type="ORF">OsJ_03474</name>
</gene>
<dbReference type="GO" id="GO:0003860">
    <property type="term" value="F:3-hydroxyisobutyryl-CoA hydrolase activity"/>
    <property type="evidence" value="ECO:0007669"/>
    <property type="project" value="UniProtKB-UniRule"/>
</dbReference>
<evidence type="ECO:0000256" key="1">
    <source>
        <dbReference type="ARBA" id="ARBA00022801"/>
    </source>
</evidence>
<keyword evidence="1 2" id="KW-0378">Hydrolase</keyword>
<dbReference type="PANTHER" id="PTHR43176">
    <property type="entry name" value="3-HYDROXYISOBUTYRYL-COA HYDROLASE-RELATED"/>
    <property type="match status" value="1"/>
</dbReference>
<dbReference type="SUPFAM" id="SSF52096">
    <property type="entry name" value="ClpP/crotonase"/>
    <property type="match status" value="1"/>
</dbReference>
<evidence type="ECO:0000259" key="3">
    <source>
        <dbReference type="Pfam" id="PF16113"/>
    </source>
</evidence>
<name>A2ZXW2_ORYSJ</name>
<comment type="pathway">
    <text evidence="2">Amino-acid degradation; L-valine degradation.</text>
</comment>
<dbReference type="InterPro" id="IPR029045">
    <property type="entry name" value="ClpP/crotonase-like_dom_sf"/>
</dbReference>
<accession>A2ZXW2</accession>
<dbReference type="InterPro" id="IPR032259">
    <property type="entry name" value="HIBYL-CoA-H"/>
</dbReference>
<dbReference type="Pfam" id="PF16113">
    <property type="entry name" value="ECH_2"/>
    <property type="match status" value="1"/>
</dbReference>
<reference evidence="4" key="1">
    <citation type="journal article" date="2005" name="PLoS Biol.">
        <title>The genomes of Oryza sativa: a history of duplications.</title>
        <authorList>
            <person name="Yu J."/>
            <person name="Wang J."/>
            <person name="Lin W."/>
            <person name="Li S."/>
            <person name="Li H."/>
            <person name="Zhou J."/>
            <person name="Ni P."/>
            <person name="Dong W."/>
            <person name="Hu S."/>
            <person name="Zeng C."/>
            <person name="Zhang J."/>
            <person name="Zhang Y."/>
            <person name="Li R."/>
            <person name="Xu Z."/>
            <person name="Li S."/>
            <person name="Li X."/>
            <person name="Zheng H."/>
            <person name="Cong L."/>
            <person name="Lin L."/>
            <person name="Yin J."/>
            <person name="Geng J."/>
            <person name="Li G."/>
            <person name="Shi J."/>
            <person name="Liu J."/>
            <person name="Lv H."/>
            <person name="Li J."/>
            <person name="Wang J."/>
            <person name="Deng Y."/>
            <person name="Ran L."/>
            <person name="Shi X."/>
            <person name="Wang X."/>
            <person name="Wu Q."/>
            <person name="Li C."/>
            <person name="Ren X."/>
            <person name="Wang J."/>
            <person name="Wang X."/>
            <person name="Li D."/>
            <person name="Liu D."/>
            <person name="Zhang X."/>
            <person name="Ji Z."/>
            <person name="Zhao W."/>
            <person name="Sun Y."/>
            <person name="Zhang Z."/>
            <person name="Bao J."/>
            <person name="Han Y."/>
            <person name="Dong L."/>
            <person name="Ji J."/>
            <person name="Chen P."/>
            <person name="Wu S."/>
            <person name="Liu J."/>
            <person name="Xiao Y."/>
            <person name="Bu D."/>
            <person name="Tan J."/>
            <person name="Yang L."/>
            <person name="Ye C."/>
            <person name="Zhang J."/>
            <person name="Xu J."/>
            <person name="Zhou Y."/>
            <person name="Yu Y."/>
            <person name="Zhang B."/>
            <person name="Zhuang S."/>
            <person name="Wei H."/>
            <person name="Liu B."/>
            <person name="Lei M."/>
            <person name="Yu H."/>
            <person name="Li Y."/>
            <person name="Xu H."/>
            <person name="Wei S."/>
            <person name="He X."/>
            <person name="Fang L."/>
            <person name="Zhang Z."/>
            <person name="Zhang Y."/>
            <person name="Huang X."/>
            <person name="Su Z."/>
            <person name="Tong W."/>
            <person name="Li J."/>
            <person name="Tong Z."/>
            <person name="Li S."/>
            <person name="Ye J."/>
            <person name="Wang L."/>
            <person name="Fang L."/>
            <person name="Lei T."/>
            <person name="Chen C."/>
            <person name="Chen H."/>
            <person name="Xu Z."/>
            <person name="Li H."/>
            <person name="Huang H."/>
            <person name="Zhang F."/>
            <person name="Xu H."/>
            <person name="Li N."/>
            <person name="Zhao C."/>
            <person name="Li S."/>
            <person name="Dong L."/>
            <person name="Huang Y."/>
            <person name="Li L."/>
            <person name="Xi Y."/>
            <person name="Qi Q."/>
            <person name="Li W."/>
            <person name="Zhang B."/>
            <person name="Hu W."/>
            <person name="Zhang Y."/>
            <person name="Tian X."/>
            <person name="Jiao Y."/>
            <person name="Liang X."/>
            <person name="Jin J."/>
            <person name="Gao L."/>
            <person name="Zheng W."/>
            <person name="Hao B."/>
            <person name="Liu S."/>
            <person name="Wang W."/>
            <person name="Yuan L."/>
            <person name="Cao M."/>
            <person name="McDermott J."/>
            <person name="Samudrala R."/>
            <person name="Wang J."/>
            <person name="Wong G.K."/>
            <person name="Yang H."/>
        </authorList>
    </citation>
    <scope>NUCLEOTIDE SEQUENCE [LARGE SCALE GENOMIC DNA]</scope>
</reference>
<dbReference type="InterPro" id="IPR045004">
    <property type="entry name" value="ECH_dom"/>
</dbReference>
<comment type="catalytic activity">
    <reaction evidence="2">
        <text>3-hydroxy-2-methylpropanoyl-CoA + H2O = 3-hydroxy-2-methylpropanoate + CoA + H(+)</text>
        <dbReference type="Rhea" id="RHEA:20888"/>
        <dbReference type="ChEBI" id="CHEBI:11805"/>
        <dbReference type="ChEBI" id="CHEBI:15377"/>
        <dbReference type="ChEBI" id="CHEBI:15378"/>
        <dbReference type="ChEBI" id="CHEBI:57287"/>
        <dbReference type="ChEBI" id="CHEBI:57340"/>
        <dbReference type="EC" id="3.1.2.4"/>
    </reaction>
</comment>
<dbReference type="GO" id="GO:0006574">
    <property type="term" value="P:L-valine catabolic process"/>
    <property type="evidence" value="ECO:0007669"/>
    <property type="project" value="UniProtKB-UniRule"/>
</dbReference>
<dbReference type="EC" id="3.1.2.4" evidence="2"/>
<dbReference type="FunFam" id="3.90.226.10:FF:000027">
    <property type="entry name" value="Probable 3-hydroxyisobutyryl-CoA hydrolase 2"/>
    <property type="match status" value="1"/>
</dbReference>
<dbReference type="Gene3D" id="3.90.226.10">
    <property type="entry name" value="2-enoyl-CoA Hydratase, Chain A, domain 1"/>
    <property type="match status" value="1"/>
</dbReference>
<sequence>MAEPEQQQQQANPDEVYLLAQFLESWEKDEDAKLVIFKGAGRAFSAGGDLKMFYEGKSDDSCLEVVYRMYWLCYHIHTYKKTAVALVNGLVMGGGAAMVAPLKFAVVTEKTVFATPEASVGLHTDCSFSYIHSRLPGYLGEYLALTGARLNAKEMIAAGLATHFVPSEKLEELEKCLLNLNTGDESAVRAAIEEFSTDVQPDEDSILNKLRTDVLFQMLPTINKCFSAETIEDIIKAFESEGSIDGNQWIATVLKGMRRSSPTSLKMTLRSIREGRKQSLPECLKKEFRLTMNTLRSVVTGDVYEGIRALSIDKDNAPKWSPATLEEVKNEDIDRLFEPFSSEKELQVPSDDSNR</sequence>
<evidence type="ECO:0000313" key="4">
    <source>
        <dbReference type="EMBL" id="EAZ13559.1"/>
    </source>
</evidence>
<feature type="domain" description="Enoyl-CoA hydratase/isomerase" evidence="3">
    <location>
        <begin position="16"/>
        <end position="337"/>
    </location>
</feature>
<evidence type="ECO:0000256" key="2">
    <source>
        <dbReference type="RuleBase" id="RU369070"/>
    </source>
</evidence>
<dbReference type="AlphaFoldDB" id="A2ZXW2"/>
<comment type="similarity">
    <text evidence="2">Belongs to the enoyl-CoA hydratase/isomerase family.</text>
</comment>
<organism evidence="4">
    <name type="scientific">Oryza sativa subsp. japonica</name>
    <name type="common">Rice</name>
    <dbReference type="NCBI Taxonomy" id="39947"/>
    <lineage>
        <taxon>Eukaryota</taxon>
        <taxon>Viridiplantae</taxon>
        <taxon>Streptophyta</taxon>
        <taxon>Embryophyta</taxon>
        <taxon>Tracheophyta</taxon>
        <taxon>Spermatophyta</taxon>
        <taxon>Magnoliopsida</taxon>
        <taxon>Liliopsida</taxon>
        <taxon>Poales</taxon>
        <taxon>Poaceae</taxon>
        <taxon>BOP clade</taxon>
        <taxon>Oryzoideae</taxon>
        <taxon>Oryzeae</taxon>
        <taxon>Oryzinae</taxon>
        <taxon>Oryza</taxon>
        <taxon>Oryza sativa</taxon>
    </lineage>
</organism>
<dbReference type="CDD" id="cd06558">
    <property type="entry name" value="crotonase-like"/>
    <property type="match status" value="1"/>
</dbReference>